<dbReference type="Proteomes" id="UP000252086">
    <property type="component" value="Unassembled WGS sequence"/>
</dbReference>
<feature type="domain" description="VOC" evidence="1">
    <location>
        <begin position="2"/>
        <end position="121"/>
    </location>
</feature>
<evidence type="ECO:0000313" key="3">
    <source>
        <dbReference type="Proteomes" id="UP000252086"/>
    </source>
</evidence>
<dbReference type="Gene3D" id="3.30.720.120">
    <property type="match status" value="1"/>
</dbReference>
<dbReference type="Gene3D" id="3.30.720.110">
    <property type="match status" value="1"/>
</dbReference>
<dbReference type="InterPro" id="IPR037523">
    <property type="entry name" value="VOC_core"/>
</dbReference>
<dbReference type="InterPro" id="IPR029068">
    <property type="entry name" value="Glyas_Bleomycin-R_OHBP_Dase"/>
</dbReference>
<dbReference type="SUPFAM" id="SSF54593">
    <property type="entry name" value="Glyoxalase/Bleomycin resistance protein/Dihydroxybiphenyl dioxygenase"/>
    <property type="match status" value="1"/>
</dbReference>
<dbReference type="InterPro" id="IPR026275">
    <property type="entry name" value="Glyoxalase/dOase/EhpR"/>
</dbReference>
<protein>
    <submittedName>
        <fullName evidence="2">Catechol 2,3-dioxygenase-like lactoylglutathione lyase family enzyme</fullName>
    </submittedName>
</protein>
<evidence type="ECO:0000259" key="1">
    <source>
        <dbReference type="PROSITE" id="PS51819"/>
    </source>
</evidence>
<dbReference type="OrthoDB" id="9806945at2"/>
<comment type="caution">
    <text evidence="2">The sequence shown here is derived from an EMBL/GenBank/DDBJ whole genome shotgun (WGS) entry which is preliminary data.</text>
</comment>
<reference evidence="2 3" key="1">
    <citation type="submission" date="2018-06" db="EMBL/GenBank/DDBJ databases">
        <title>Genomic Encyclopedia of Type Strains, Phase III (KMG-III): the genomes of soil and plant-associated and newly described type strains.</title>
        <authorList>
            <person name="Whitman W."/>
        </authorList>
    </citation>
    <scope>NUCLEOTIDE SEQUENCE [LARGE SCALE GENOMIC DNA]</scope>
    <source>
        <strain evidence="2 3">CECT 7732</strain>
    </source>
</reference>
<keyword evidence="2" id="KW-0456">Lyase</keyword>
<keyword evidence="3" id="KW-1185">Reference proteome</keyword>
<dbReference type="PIRSF" id="PIRSF039020">
    <property type="entry name" value="EhpR"/>
    <property type="match status" value="1"/>
</dbReference>
<dbReference type="InterPro" id="IPR004360">
    <property type="entry name" value="Glyas_Fos-R_dOase_dom"/>
</dbReference>
<keyword evidence="2" id="KW-0223">Dioxygenase</keyword>
<proteinExistence type="predicted"/>
<accession>A0A366D985</accession>
<gene>
    <name evidence="2" type="ORF">DFP76_101325</name>
</gene>
<dbReference type="AlphaFoldDB" id="A0A366D985"/>
<name>A0A366D985_9GAMM</name>
<keyword evidence="2" id="KW-0560">Oxidoreductase</keyword>
<dbReference type="GO" id="GO:0051213">
    <property type="term" value="F:dioxygenase activity"/>
    <property type="evidence" value="ECO:0007669"/>
    <property type="project" value="UniProtKB-KW"/>
</dbReference>
<dbReference type="EMBL" id="QNRF01000001">
    <property type="protein sequence ID" value="RBO86049.1"/>
    <property type="molecule type" value="Genomic_DNA"/>
</dbReference>
<evidence type="ECO:0000313" key="2">
    <source>
        <dbReference type="EMBL" id="RBO86049.1"/>
    </source>
</evidence>
<dbReference type="Pfam" id="PF00903">
    <property type="entry name" value="Glyoxalase"/>
    <property type="match status" value="1"/>
</dbReference>
<dbReference type="RefSeq" id="WP_113872935.1">
    <property type="nucleotide sequence ID" value="NZ_QNRF01000001.1"/>
</dbReference>
<organism evidence="2 3">
    <name type="scientific">Marinomonas aquiplantarum</name>
    <dbReference type="NCBI Taxonomy" id="491951"/>
    <lineage>
        <taxon>Bacteria</taxon>
        <taxon>Pseudomonadati</taxon>
        <taxon>Pseudomonadota</taxon>
        <taxon>Gammaproteobacteria</taxon>
        <taxon>Oceanospirillales</taxon>
        <taxon>Oceanospirillaceae</taxon>
        <taxon>Marinomonas</taxon>
    </lineage>
</organism>
<sequence>MELSNFPIFYVDDVPASVNFYRPLFEREPVDLQDNFALFVSESGNKLGLWAWHDVAPKSDKVAKASMEIAIEVGNLITLQIHFRKWSELGVEIIQDISVMDFGTSFTVLDPDGHRLRVFCYEK</sequence>
<dbReference type="GO" id="GO:0016829">
    <property type="term" value="F:lyase activity"/>
    <property type="evidence" value="ECO:0007669"/>
    <property type="project" value="UniProtKB-KW"/>
</dbReference>
<dbReference type="PROSITE" id="PS51819">
    <property type="entry name" value="VOC"/>
    <property type="match status" value="1"/>
</dbReference>